<sequence length="73" mass="8108">MAAENIMLAVCMVGHCNVAFSRHSLHACVMNGVGHFNLHPHALTSVSYDACVYLVLSLCRVLRLLAYAYTTYY</sequence>
<proteinExistence type="predicted"/>
<accession>A0A5N6YEH8</accession>
<dbReference type="AlphaFoldDB" id="A0A5N6YEH8"/>
<name>A0A5N6YEH8_9EURO</name>
<gene>
    <name evidence="1" type="ORF">BDV24DRAFT_34073</name>
</gene>
<organism evidence="1">
    <name type="scientific">Aspergillus arachidicola</name>
    <dbReference type="NCBI Taxonomy" id="656916"/>
    <lineage>
        <taxon>Eukaryota</taxon>
        <taxon>Fungi</taxon>
        <taxon>Dikarya</taxon>
        <taxon>Ascomycota</taxon>
        <taxon>Pezizomycotina</taxon>
        <taxon>Eurotiomycetes</taxon>
        <taxon>Eurotiomycetidae</taxon>
        <taxon>Eurotiales</taxon>
        <taxon>Aspergillaceae</taxon>
        <taxon>Aspergillus</taxon>
        <taxon>Aspergillus subgen. Circumdati</taxon>
    </lineage>
</organism>
<dbReference type="Proteomes" id="UP000325558">
    <property type="component" value="Unassembled WGS sequence"/>
</dbReference>
<reference evidence="1" key="1">
    <citation type="submission" date="2019-04" db="EMBL/GenBank/DDBJ databases">
        <title>Friends and foes A comparative genomics study of 23 Aspergillus species from section Flavi.</title>
        <authorList>
            <consortium name="DOE Joint Genome Institute"/>
            <person name="Kjaerbolling I."/>
            <person name="Vesth T."/>
            <person name="Frisvad J.C."/>
            <person name="Nybo J.L."/>
            <person name="Theobald S."/>
            <person name="Kildgaard S."/>
            <person name="Isbrandt T."/>
            <person name="Kuo A."/>
            <person name="Sato A."/>
            <person name="Lyhne E.K."/>
            <person name="Kogle M.E."/>
            <person name="Wiebenga A."/>
            <person name="Kun R.S."/>
            <person name="Lubbers R.J."/>
            <person name="Makela M.R."/>
            <person name="Barry K."/>
            <person name="Chovatia M."/>
            <person name="Clum A."/>
            <person name="Daum C."/>
            <person name="Haridas S."/>
            <person name="He G."/>
            <person name="LaButti K."/>
            <person name="Lipzen A."/>
            <person name="Mondo S."/>
            <person name="Riley R."/>
            <person name="Salamov A."/>
            <person name="Simmons B.A."/>
            <person name="Magnuson J.K."/>
            <person name="Henrissat B."/>
            <person name="Mortensen U.H."/>
            <person name="Larsen T.O."/>
            <person name="Devries R.P."/>
            <person name="Grigoriev I.V."/>
            <person name="Machida M."/>
            <person name="Baker S.E."/>
            <person name="Andersen M.R."/>
        </authorList>
    </citation>
    <scope>NUCLEOTIDE SEQUENCE</scope>
    <source>
        <strain evidence="1">CBS 117612</strain>
    </source>
</reference>
<dbReference type="EMBL" id="ML737130">
    <property type="protein sequence ID" value="KAE8343293.1"/>
    <property type="molecule type" value="Genomic_DNA"/>
</dbReference>
<protein>
    <submittedName>
        <fullName evidence="1">Uncharacterized protein</fullName>
    </submittedName>
</protein>
<evidence type="ECO:0000313" key="1">
    <source>
        <dbReference type="EMBL" id="KAE8343293.1"/>
    </source>
</evidence>